<feature type="domain" description="Copper amine oxidase N3-terminal" evidence="17">
    <location>
        <begin position="125"/>
        <end position="218"/>
    </location>
</feature>
<dbReference type="PROSITE" id="PS01165">
    <property type="entry name" value="COPPER_AMINE_OXID_2"/>
    <property type="match status" value="1"/>
</dbReference>
<dbReference type="InterPro" id="IPR036460">
    <property type="entry name" value="Cu_amine_oxidase_C_sf"/>
</dbReference>
<dbReference type="PANTHER" id="PTHR10638:SF86">
    <property type="entry name" value="COPPER AMINE OXIDASE 1-RELATED"/>
    <property type="match status" value="1"/>
</dbReference>
<evidence type="ECO:0000256" key="14">
    <source>
        <dbReference type="PIRSR" id="PIRSR600269-51"/>
    </source>
</evidence>
<dbReference type="InterPro" id="IPR015802">
    <property type="entry name" value="Cu_amine_oxidase_N3"/>
</dbReference>
<evidence type="ECO:0000256" key="8">
    <source>
        <dbReference type="ARBA" id="ARBA00023002"/>
    </source>
</evidence>
<dbReference type="PROSITE" id="PS01164">
    <property type="entry name" value="COPPER_AMINE_OXID_1"/>
    <property type="match status" value="1"/>
</dbReference>
<dbReference type="Proteomes" id="UP001438707">
    <property type="component" value="Unassembled WGS sequence"/>
</dbReference>
<evidence type="ECO:0000256" key="12">
    <source>
        <dbReference type="ARBA" id="ARBA00048032"/>
    </source>
</evidence>
<name>A0AAW1QXI7_9CHLO</name>
<evidence type="ECO:0000256" key="7">
    <source>
        <dbReference type="ARBA" id="ARBA00022772"/>
    </source>
</evidence>
<dbReference type="EMBL" id="JALJOS010000022">
    <property type="protein sequence ID" value="KAK9825988.1"/>
    <property type="molecule type" value="Genomic_DNA"/>
</dbReference>
<evidence type="ECO:0000313" key="19">
    <source>
        <dbReference type="Proteomes" id="UP001438707"/>
    </source>
</evidence>
<comment type="catalytic activity">
    <reaction evidence="12">
        <text>a primary methyl amine + O2 + H2O = an aldehyde + H2O2 + NH4(+)</text>
        <dbReference type="Rhea" id="RHEA:16153"/>
        <dbReference type="ChEBI" id="CHEBI:15377"/>
        <dbReference type="ChEBI" id="CHEBI:15379"/>
        <dbReference type="ChEBI" id="CHEBI:16240"/>
        <dbReference type="ChEBI" id="CHEBI:17478"/>
        <dbReference type="ChEBI" id="CHEBI:28938"/>
        <dbReference type="ChEBI" id="CHEBI:228804"/>
        <dbReference type="EC" id="1.4.3.21"/>
    </reaction>
</comment>
<evidence type="ECO:0000256" key="13">
    <source>
        <dbReference type="PIRSR" id="PIRSR600269-50"/>
    </source>
</evidence>
<dbReference type="EC" id="1.4.3.-" evidence="15"/>
<keyword evidence="10" id="KW-1015">Disulfide bond</keyword>
<dbReference type="GO" id="GO:0005507">
    <property type="term" value="F:copper ion binding"/>
    <property type="evidence" value="ECO:0007669"/>
    <property type="project" value="InterPro"/>
</dbReference>
<dbReference type="InterPro" id="IPR016182">
    <property type="entry name" value="Cu_amine_oxidase_N-reg"/>
</dbReference>
<keyword evidence="11" id="KW-0464">Manganese</keyword>
<dbReference type="Pfam" id="PF02728">
    <property type="entry name" value="Cu_amine_oxidN3"/>
    <property type="match status" value="1"/>
</dbReference>
<evidence type="ECO:0000259" key="16">
    <source>
        <dbReference type="Pfam" id="PF01179"/>
    </source>
</evidence>
<evidence type="ECO:0000259" key="17">
    <source>
        <dbReference type="Pfam" id="PF02728"/>
    </source>
</evidence>
<feature type="domain" description="Copper amine oxidase catalytic" evidence="16">
    <location>
        <begin position="253"/>
        <end position="662"/>
    </location>
</feature>
<keyword evidence="9 15" id="KW-0186">Copper</keyword>
<keyword evidence="8 15" id="KW-0560">Oxidoreductase</keyword>
<comment type="cofactor">
    <cofactor evidence="15">
        <name>Cu cation</name>
        <dbReference type="ChEBI" id="CHEBI:23378"/>
    </cofactor>
    <text evidence="15">Contains 1 topaquinone per subunit.</text>
</comment>
<dbReference type="GO" id="GO:0009308">
    <property type="term" value="P:amine metabolic process"/>
    <property type="evidence" value="ECO:0007669"/>
    <property type="project" value="UniProtKB-UniRule"/>
</dbReference>
<keyword evidence="6 15" id="KW-0479">Metal-binding</keyword>
<feature type="active site" description="Proton acceptor" evidence="13">
    <location>
        <position position="330"/>
    </location>
</feature>
<evidence type="ECO:0000256" key="4">
    <source>
        <dbReference type="ARBA" id="ARBA00007983"/>
    </source>
</evidence>
<feature type="active site" description="Schiff-base intermediate with substrate; via topaquinone" evidence="13">
    <location>
        <position position="414"/>
    </location>
</feature>
<dbReference type="InterPro" id="IPR000269">
    <property type="entry name" value="Cu_amine_oxidase"/>
</dbReference>
<dbReference type="NCBIfam" id="NF008559">
    <property type="entry name" value="PRK11504.1"/>
    <property type="match status" value="1"/>
</dbReference>
<accession>A0AAW1QXI7</accession>
<dbReference type="InterPro" id="IPR015798">
    <property type="entry name" value="Cu_amine_oxidase_C"/>
</dbReference>
<protein>
    <recommendedName>
        <fullName evidence="15">Amine oxidase</fullName>
        <ecNumber evidence="15">1.4.3.-</ecNumber>
    </recommendedName>
</protein>
<dbReference type="FunFam" id="2.70.98.20:FF:000001">
    <property type="entry name" value="Amine oxidase"/>
    <property type="match status" value="1"/>
</dbReference>
<comment type="similarity">
    <text evidence="4 15">Belongs to the copper/topaquinone oxidase family.</text>
</comment>
<dbReference type="Gene3D" id="3.10.450.40">
    <property type="match status" value="2"/>
</dbReference>
<comment type="cofactor">
    <cofactor evidence="3">
        <name>Zn(2+)</name>
        <dbReference type="ChEBI" id="CHEBI:29105"/>
    </cofactor>
</comment>
<dbReference type="Gene3D" id="2.70.98.20">
    <property type="entry name" value="Copper amine oxidase, catalytic domain"/>
    <property type="match status" value="1"/>
</dbReference>
<comment type="PTM">
    <text evidence="14 15">Topaquinone (TPQ) is generated by copper-dependent autoxidation of a specific tyrosyl residue.</text>
</comment>
<evidence type="ECO:0000256" key="1">
    <source>
        <dbReference type="ARBA" id="ARBA00001935"/>
    </source>
</evidence>
<keyword evidence="7 13" id="KW-0801">TPQ</keyword>
<evidence type="ECO:0000256" key="11">
    <source>
        <dbReference type="ARBA" id="ARBA00023211"/>
    </source>
</evidence>
<evidence type="ECO:0000256" key="15">
    <source>
        <dbReference type="RuleBase" id="RU000672"/>
    </source>
</evidence>
<comment type="cofactor">
    <cofactor evidence="1">
        <name>Cu cation</name>
        <dbReference type="ChEBI" id="CHEBI:23378"/>
    </cofactor>
</comment>
<dbReference type="PANTHER" id="PTHR10638">
    <property type="entry name" value="COPPER AMINE OXIDASE"/>
    <property type="match status" value="1"/>
</dbReference>
<dbReference type="SUPFAM" id="SSF54416">
    <property type="entry name" value="Amine oxidase N-terminal region"/>
    <property type="match status" value="2"/>
</dbReference>
<dbReference type="Pfam" id="PF01179">
    <property type="entry name" value="Cu_amine_oxid"/>
    <property type="match status" value="1"/>
</dbReference>
<sequence length="697" mass="78287">MLETSTVVAAPRKPIIRRHQPFKTSDARHPLDQLSGEEVLAVSNLCKHEAAARGLPLPIRFNYITAQEPTKQDLLCYERDTTLSLPRTATALLQLPTGSTVYEATIDLSGQPLLIGLDKLEGVQPTVTLDDCLDAEEVVKSDPGIQKLLLERYGICDLELVAVDPWYYGDRFAGESLPNNARYIQCFLYTRSRPGDNHYAHPLDLLVFLDMGTRKILQTFMHDTPPQIPQHNSNFHRDLVREERGFRTGLKPLHIVQPQGPSFDVTGNRVSWQKWNMRVGFNWREGLVLHSIGYEDQGRIRPIIHRASLAEIIVPYGDPRHPFERKCAFDIVDYGLGFSANSLELGCDCLGHIHYFDGMVNNKHGEPMVIRKAVCMHEEDAGTLWKHTEYRTGHSEVRRSRRLVLSFIATIANYEYGFYWYFYQDGTIQFETKLTGCLSTSGLSPGEGPLPTHGTLVAPGLNAQIHQHFFCTRLDMAIDDPHGGANLTVSEINCEPMPEGPEDMYNIGFVSTETVFNTELEAQRVANTATSRYWKISNHESRNTLTGAPTAFKLVAKDCPPLYAKLKSSHARRGAFAGRHVWVTQHSDAEFFPAGRFPLEAGADDGIADWTKQDRNINGKDCVLWHTFGVTHVPRQEDYPVMPVEHCGFLLKPFNFFDANPGLDIPPGADIASKDNQLQPTCCQKPALQGVMHVSKL</sequence>
<comment type="caution">
    <text evidence="18">The sequence shown here is derived from an EMBL/GenBank/DDBJ whole genome shotgun (WGS) entry which is preliminary data.</text>
</comment>
<evidence type="ECO:0000256" key="6">
    <source>
        <dbReference type="ARBA" id="ARBA00022723"/>
    </source>
</evidence>
<dbReference type="InterPro" id="IPR049948">
    <property type="entry name" value="Cu_Am_ox_TPQ-bd"/>
</dbReference>
<evidence type="ECO:0000256" key="10">
    <source>
        <dbReference type="ARBA" id="ARBA00023157"/>
    </source>
</evidence>
<proteinExistence type="inferred from homology"/>
<gene>
    <name evidence="18" type="ORF">WJX74_003459</name>
</gene>
<comment type="subunit">
    <text evidence="5">Homodimer.</text>
</comment>
<dbReference type="SUPFAM" id="SSF49998">
    <property type="entry name" value="Amine oxidase catalytic domain"/>
    <property type="match status" value="1"/>
</dbReference>
<evidence type="ECO:0000256" key="5">
    <source>
        <dbReference type="ARBA" id="ARBA00011738"/>
    </source>
</evidence>
<evidence type="ECO:0000256" key="9">
    <source>
        <dbReference type="ARBA" id="ARBA00023008"/>
    </source>
</evidence>
<dbReference type="AlphaFoldDB" id="A0AAW1QXI7"/>
<evidence type="ECO:0000256" key="2">
    <source>
        <dbReference type="ARBA" id="ARBA00001936"/>
    </source>
</evidence>
<reference evidence="18 19" key="1">
    <citation type="journal article" date="2024" name="Nat. Commun.">
        <title>Phylogenomics reveals the evolutionary origins of lichenization in chlorophyte algae.</title>
        <authorList>
            <person name="Puginier C."/>
            <person name="Libourel C."/>
            <person name="Otte J."/>
            <person name="Skaloud P."/>
            <person name="Haon M."/>
            <person name="Grisel S."/>
            <person name="Petersen M."/>
            <person name="Berrin J.G."/>
            <person name="Delaux P.M."/>
            <person name="Dal Grande F."/>
            <person name="Keller J."/>
        </authorList>
    </citation>
    <scope>NUCLEOTIDE SEQUENCE [LARGE SCALE GENOMIC DNA]</scope>
    <source>
        <strain evidence="18 19">SAG 2145</strain>
    </source>
</reference>
<dbReference type="GO" id="GO:0048038">
    <property type="term" value="F:quinone binding"/>
    <property type="evidence" value="ECO:0007669"/>
    <property type="project" value="InterPro"/>
</dbReference>
<feature type="modified residue" description="2',4',5'-topaquinone" evidence="14">
    <location>
        <position position="414"/>
    </location>
</feature>
<evidence type="ECO:0000313" key="18">
    <source>
        <dbReference type="EMBL" id="KAK9825988.1"/>
    </source>
</evidence>
<comment type="cofactor">
    <cofactor evidence="2">
        <name>Mn(2+)</name>
        <dbReference type="ChEBI" id="CHEBI:29035"/>
    </cofactor>
</comment>
<organism evidence="18 19">
    <name type="scientific">Apatococcus lobatus</name>
    <dbReference type="NCBI Taxonomy" id="904363"/>
    <lineage>
        <taxon>Eukaryota</taxon>
        <taxon>Viridiplantae</taxon>
        <taxon>Chlorophyta</taxon>
        <taxon>core chlorophytes</taxon>
        <taxon>Trebouxiophyceae</taxon>
        <taxon>Chlorellales</taxon>
        <taxon>Chlorellaceae</taxon>
        <taxon>Apatococcus</taxon>
    </lineage>
</organism>
<evidence type="ECO:0000256" key="3">
    <source>
        <dbReference type="ARBA" id="ARBA00001947"/>
    </source>
</evidence>
<dbReference type="InterPro" id="IPR049947">
    <property type="entry name" value="Cu_Am_Ox_Cu-bd"/>
</dbReference>
<dbReference type="GO" id="GO:0008131">
    <property type="term" value="F:primary methylamine oxidase activity"/>
    <property type="evidence" value="ECO:0007669"/>
    <property type="project" value="UniProtKB-EC"/>
</dbReference>
<keyword evidence="19" id="KW-1185">Reference proteome</keyword>